<dbReference type="PROSITE" id="PS51257">
    <property type="entry name" value="PROKAR_LIPOPROTEIN"/>
    <property type="match status" value="1"/>
</dbReference>
<evidence type="ECO:0000313" key="2">
    <source>
        <dbReference type="EMBL" id="VAW21654.1"/>
    </source>
</evidence>
<proteinExistence type="predicted"/>
<dbReference type="GO" id="GO:0042834">
    <property type="term" value="F:peptidoglycan binding"/>
    <property type="evidence" value="ECO:0007669"/>
    <property type="project" value="InterPro"/>
</dbReference>
<sequence>MKKIALIILAASMMAVSCKTFKKTGTLDTAYQPALNTDTSPKVFSVPEVKEPRPAKTDEKPIAVRKEAITFAMQEDKAGNEDKSYFVIVGSFSNLENAKAYRQDLIKEGFTPIILHSAKAGYYRICVNSFKTEMSARQRVHQIRQEFPKYFDSWLLIKE</sequence>
<accession>A0A3B0UNC7</accession>
<dbReference type="SUPFAM" id="SSF110997">
    <property type="entry name" value="Sporulation related repeat"/>
    <property type="match status" value="1"/>
</dbReference>
<gene>
    <name evidence="2" type="ORF">MNBD_BACTEROID01-2652</name>
</gene>
<feature type="domain" description="SPOR" evidence="1">
    <location>
        <begin position="79"/>
        <end position="158"/>
    </location>
</feature>
<name>A0A3B0UNC7_9ZZZZ</name>
<dbReference type="AlphaFoldDB" id="A0A3B0UNC7"/>
<protein>
    <recommendedName>
        <fullName evidence="1">SPOR domain-containing protein</fullName>
    </recommendedName>
</protein>
<organism evidence="2">
    <name type="scientific">hydrothermal vent metagenome</name>
    <dbReference type="NCBI Taxonomy" id="652676"/>
    <lineage>
        <taxon>unclassified sequences</taxon>
        <taxon>metagenomes</taxon>
        <taxon>ecological metagenomes</taxon>
    </lineage>
</organism>
<dbReference type="EMBL" id="UOEP01000151">
    <property type="protein sequence ID" value="VAW21654.1"/>
    <property type="molecule type" value="Genomic_DNA"/>
</dbReference>
<dbReference type="InterPro" id="IPR007730">
    <property type="entry name" value="SPOR-like_dom"/>
</dbReference>
<reference evidence="2" key="1">
    <citation type="submission" date="2018-06" db="EMBL/GenBank/DDBJ databases">
        <authorList>
            <person name="Zhirakovskaya E."/>
        </authorList>
    </citation>
    <scope>NUCLEOTIDE SEQUENCE</scope>
</reference>
<evidence type="ECO:0000259" key="1">
    <source>
        <dbReference type="PROSITE" id="PS51724"/>
    </source>
</evidence>
<dbReference type="Gene3D" id="3.30.70.1070">
    <property type="entry name" value="Sporulation related repeat"/>
    <property type="match status" value="1"/>
</dbReference>
<dbReference type="Pfam" id="PF05036">
    <property type="entry name" value="SPOR"/>
    <property type="match status" value="1"/>
</dbReference>
<dbReference type="InterPro" id="IPR036680">
    <property type="entry name" value="SPOR-like_sf"/>
</dbReference>
<dbReference type="PROSITE" id="PS51724">
    <property type="entry name" value="SPOR"/>
    <property type="match status" value="1"/>
</dbReference>